<feature type="region of interest" description="Disordered" evidence="1">
    <location>
        <begin position="1"/>
        <end position="23"/>
    </location>
</feature>
<dbReference type="Proteomes" id="UP000321514">
    <property type="component" value="Unassembled WGS sequence"/>
</dbReference>
<evidence type="ECO:0000256" key="1">
    <source>
        <dbReference type="SAM" id="MobiDB-lite"/>
    </source>
</evidence>
<protein>
    <recommendedName>
        <fullName evidence="2">DUF7481 domain-containing protein</fullName>
    </recommendedName>
</protein>
<feature type="domain" description="DUF7481" evidence="2">
    <location>
        <begin position="178"/>
        <end position="488"/>
    </location>
</feature>
<name>A0A511T4P7_MYXFU</name>
<accession>A0A511T4P7</accession>
<reference evidence="3 4" key="1">
    <citation type="submission" date="2019-07" db="EMBL/GenBank/DDBJ databases">
        <title>Whole genome shotgun sequence of Myxococcus fulvus NBRC 100333.</title>
        <authorList>
            <person name="Hosoyama A."/>
            <person name="Uohara A."/>
            <person name="Ohji S."/>
            <person name="Ichikawa N."/>
        </authorList>
    </citation>
    <scope>NUCLEOTIDE SEQUENCE [LARGE SCALE GENOMIC DNA]</scope>
    <source>
        <strain evidence="3 4">NBRC 100333</strain>
    </source>
</reference>
<dbReference type="AlphaFoldDB" id="A0A511T4P7"/>
<dbReference type="InterPro" id="IPR055904">
    <property type="entry name" value="DUF7481"/>
</dbReference>
<gene>
    <name evidence="3" type="ORF">MFU01_36200</name>
</gene>
<dbReference type="EMBL" id="BJXR01000030">
    <property type="protein sequence ID" value="GEN08583.1"/>
    <property type="molecule type" value="Genomic_DNA"/>
</dbReference>
<evidence type="ECO:0000313" key="4">
    <source>
        <dbReference type="Proteomes" id="UP000321514"/>
    </source>
</evidence>
<organism evidence="3 4">
    <name type="scientific">Myxococcus fulvus</name>
    <dbReference type="NCBI Taxonomy" id="33"/>
    <lineage>
        <taxon>Bacteria</taxon>
        <taxon>Pseudomonadati</taxon>
        <taxon>Myxococcota</taxon>
        <taxon>Myxococcia</taxon>
        <taxon>Myxococcales</taxon>
        <taxon>Cystobacterineae</taxon>
        <taxon>Myxococcaceae</taxon>
        <taxon>Myxococcus</taxon>
    </lineage>
</organism>
<sequence length="557" mass="60643">MRHAARFPPREPGRCRSWASRRPSSFKTYNPCGPAVWPSGYKPLTLPPFPACYSANPDGRQDDILCAPAQREGDGMRGILMTWALVILWMAGCGGATPGNSAPSGPPSTEDFFRSGSRLRFEVTTTRDGLRWPGNLFDQTRGAVCDWTKAAPDGAYYCISGVAPQGLLLRVGETGDFYADADCSQQLWLTSSTGDASPFISIRSALHDGLPRFFTRGEHFTGTVHTRKQDGACVQRPISNGVTAFRVGPEVPAGTFVRGELRERHAGPGIATVFIEGEDGSSHFDHLRATEHDLPCLAGLASDDVSRCLPLPLNNQTASGPTPSIWANETCTEPAYHSPSCTLPRLAVHFESKQCTTRIHVLSVVERLTQTHFQQADGNCQPTALAFPCYVRAGEEVPAQTWPEAIPIDMATHGRLTVRGLNLAHSAMIPTALLDTQVGMECRFRKDVEGTSRCLPTSLELSFTGLHADNACTQPLFESSREECLQTSLATVRDVSTGGFRVHERGSRHDGELFQRLVSPDGTTRCLERTRQPGVTYWRTGAEIPATSFVPGTPSIE</sequence>
<comment type="caution">
    <text evidence="3">The sequence shown here is derived from an EMBL/GenBank/DDBJ whole genome shotgun (WGS) entry which is preliminary data.</text>
</comment>
<evidence type="ECO:0000313" key="3">
    <source>
        <dbReference type="EMBL" id="GEN08583.1"/>
    </source>
</evidence>
<evidence type="ECO:0000259" key="2">
    <source>
        <dbReference type="Pfam" id="PF24297"/>
    </source>
</evidence>
<proteinExistence type="predicted"/>
<dbReference type="Pfam" id="PF24297">
    <property type="entry name" value="DUF7481"/>
    <property type="match status" value="1"/>
</dbReference>